<dbReference type="eggNOG" id="ENOG5032P7Z">
    <property type="taxonomic scope" value="Bacteria"/>
</dbReference>
<dbReference type="EMBL" id="CP002599">
    <property type="protein sequence ID" value="AEA62233.1"/>
    <property type="molecule type" value="Genomic_DNA"/>
</dbReference>
<protein>
    <submittedName>
        <fullName evidence="1">Uncharacterized protein</fullName>
    </submittedName>
</protein>
<dbReference type="AlphaFoldDB" id="F2LF34"/>
<accession>F2LF34</accession>
<gene>
    <name evidence="1" type="ordered locus">bgla_1g36305</name>
</gene>
<evidence type="ECO:0000313" key="1">
    <source>
        <dbReference type="EMBL" id="AEA62233.1"/>
    </source>
</evidence>
<dbReference type="HOGENOM" id="CLU_1979280_0_0_4"/>
<organism evidence="1 2">
    <name type="scientific">Burkholderia gladioli (strain BSR3)</name>
    <dbReference type="NCBI Taxonomy" id="999541"/>
    <lineage>
        <taxon>Bacteria</taxon>
        <taxon>Pseudomonadati</taxon>
        <taxon>Pseudomonadota</taxon>
        <taxon>Betaproteobacteria</taxon>
        <taxon>Burkholderiales</taxon>
        <taxon>Burkholderiaceae</taxon>
        <taxon>Burkholderia</taxon>
    </lineage>
</organism>
<proteinExistence type="predicted"/>
<dbReference type="STRING" id="999541.bgla_1g36305"/>
<dbReference type="KEGG" id="bgd:bgla_1g36305"/>
<keyword evidence="2" id="KW-1185">Reference proteome</keyword>
<dbReference type="Proteomes" id="UP000008316">
    <property type="component" value="Chromosome 1"/>
</dbReference>
<dbReference type="RefSeq" id="WP_013699549.1">
    <property type="nucleotide sequence ID" value="NC_015381.1"/>
</dbReference>
<name>F2LF34_BURGS</name>
<evidence type="ECO:0000313" key="2">
    <source>
        <dbReference type="Proteomes" id="UP000008316"/>
    </source>
</evidence>
<reference evidence="1 2" key="1">
    <citation type="journal article" date="2011" name="J. Bacteriol.">
        <title>Complete genome sequence of Burkholderia gladioli BSR3.</title>
        <authorList>
            <person name="Seo Y.S."/>
            <person name="Lim J."/>
            <person name="Choi B.S."/>
            <person name="Kim H."/>
            <person name="Goo E."/>
            <person name="Lee B."/>
            <person name="Lim J.S."/>
            <person name="Choi I.Y."/>
            <person name="Moon J.S."/>
            <person name="Kim J."/>
            <person name="Hwang I."/>
        </authorList>
    </citation>
    <scope>NUCLEOTIDE SEQUENCE [LARGE SCALE GENOMIC DNA]</scope>
    <source>
        <strain evidence="1 2">BSR3</strain>
    </source>
</reference>
<sequence>MRMQESLFSVEEGGQLRLSGSLSEWLFSSKFWSDFNAKCSTMFDQYEEDEADVSVVKTVIIAVEARARALQELDVRDVEFVYRWTAKHKPLKASVSREALLSELMTLRDFLCEAVARNRSVILSL</sequence>